<dbReference type="InterPro" id="IPR001610">
    <property type="entry name" value="PAC"/>
</dbReference>
<dbReference type="Pfam" id="PF13426">
    <property type="entry name" value="PAS_9"/>
    <property type="match status" value="1"/>
</dbReference>
<dbReference type="SMART" id="SM00471">
    <property type="entry name" value="HDc"/>
    <property type="match status" value="1"/>
</dbReference>
<feature type="domain" description="PAC" evidence="2">
    <location>
        <begin position="82"/>
        <end position="134"/>
    </location>
</feature>
<dbReference type="Gene3D" id="1.10.3210.10">
    <property type="entry name" value="Hypothetical protein af1432"/>
    <property type="match status" value="1"/>
</dbReference>
<dbReference type="SMART" id="SM00086">
    <property type="entry name" value="PAC"/>
    <property type="match status" value="1"/>
</dbReference>
<dbReference type="CDD" id="cd00130">
    <property type="entry name" value="PAS"/>
    <property type="match status" value="1"/>
</dbReference>
<proteinExistence type="predicted"/>
<dbReference type="InterPro" id="IPR000014">
    <property type="entry name" value="PAS"/>
</dbReference>
<dbReference type="Gene3D" id="3.30.450.20">
    <property type="entry name" value="PAS domain"/>
    <property type="match status" value="1"/>
</dbReference>
<evidence type="ECO:0000259" key="3">
    <source>
        <dbReference type="PROSITE" id="PS51832"/>
    </source>
</evidence>
<dbReference type="InterPro" id="IPR000700">
    <property type="entry name" value="PAS-assoc_C"/>
</dbReference>
<dbReference type="PROSITE" id="PS50113">
    <property type="entry name" value="PAC"/>
    <property type="match status" value="1"/>
</dbReference>
<protein>
    <submittedName>
        <fullName evidence="4">Uncharacterized protein</fullName>
    </submittedName>
</protein>
<dbReference type="Proteomes" id="UP001320326">
    <property type="component" value="Chromosome"/>
</dbReference>
<dbReference type="Gene3D" id="3.30.450.40">
    <property type="match status" value="1"/>
</dbReference>
<dbReference type="GO" id="GO:0008081">
    <property type="term" value="F:phosphoric diester hydrolase activity"/>
    <property type="evidence" value="ECO:0007669"/>
    <property type="project" value="UniProtKB-ARBA"/>
</dbReference>
<sequence>MNSSLESAAAEIEDLYNNAPCGYHSLDKDGLIVRINDTELSWLGYRRDEVLGRLHFIDIVTTQGHATFQSYFPHFKEQGWVRDVEFDLVRKDGSTFPVLLSATAARDAEGNFIMSRATVYDMSERNKAEKLQQRLNRSLKLLSKCNMALVHATAEAELLAAICQLTIDGGYRMAWVGYAQQGQDKVVRPVAEAGVDAGYLAQVRITWDDSEHGHGPTGAAIREGRTQINQNFLTNPRMAPWRTAAAQHGYQSSIALPLDLGDERGALTIYAEEPDAFTGEEVVLLEELAADLAFGIVSLRTRQDRDRIERSLRSSLEDMVMVIAVTLEKRDPYTAGHQRRVAQLSVAIAREMGLPEERVHFLGLAASIHDLGKIQVPVEILSKPGRISQLEMDVIKRHAQAGYDILKDIAFPFPLAQWIRQHHERLDGSGYPMGLKGEDILPESRILSVADVVEAIFSNRPYRPGRGIDAAMQEIARGRGVLYEPAVVDACIRLFRELGFSFSS</sequence>
<dbReference type="InterPro" id="IPR003607">
    <property type="entry name" value="HD/PDEase_dom"/>
</dbReference>
<dbReference type="InterPro" id="IPR003018">
    <property type="entry name" value="GAF"/>
</dbReference>
<dbReference type="SUPFAM" id="SSF109604">
    <property type="entry name" value="HD-domain/PDEase-like"/>
    <property type="match status" value="1"/>
</dbReference>
<evidence type="ECO:0000259" key="2">
    <source>
        <dbReference type="PROSITE" id="PS50113"/>
    </source>
</evidence>
<evidence type="ECO:0000313" key="4">
    <source>
        <dbReference type="EMBL" id="BCK87869.1"/>
    </source>
</evidence>
<feature type="domain" description="HD-GYP" evidence="3">
    <location>
        <begin position="312"/>
        <end position="504"/>
    </location>
</feature>
<dbReference type="NCBIfam" id="TIGR00229">
    <property type="entry name" value="sensory_box"/>
    <property type="match status" value="1"/>
</dbReference>
<feature type="domain" description="PAS" evidence="1">
    <location>
        <begin position="8"/>
        <end position="79"/>
    </location>
</feature>
<accession>A0AAN1XB15</accession>
<dbReference type="AlphaFoldDB" id="A0AAN1XB15"/>
<dbReference type="RefSeq" id="WP_237246430.1">
    <property type="nucleotide sequence ID" value="NZ_AP023423.1"/>
</dbReference>
<dbReference type="InterPro" id="IPR029016">
    <property type="entry name" value="GAF-like_dom_sf"/>
</dbReference>
<evidence type="ECO:0000259" key="1">
    <source>
        <dbReference type="PROSITE" id="PS50112"/>
    </source>
</evidence>
<gene>
    <name evidence="4" type="ORF">MIZ01_1666</name>
</gene>
<organism evidence="4 5">
    <name type="scientific">Sideroxyarcus emersonii</name>
    <dbReference type="NCBI Taxonomy" id="2764705"/>
    <lineage>
        <taxon>Bacteria</taxon>
        <taxon>Pseudomonadati</taxon>
        <taxon>Pseudomonadota</taxon>
        <taxon>Betaproteobacteria</taxon>
        <taxon>Nitrosomonadales</taxon>
        <taxon>Gallionellaceae</taxon>
        <taxon>Sideroxyarcus</taxon>
    </lineage>
</organism>
<dbReference type="PANTHER" id="PTHR43155:SF2">
    <property type="entry name" value="CYCLIC DI-GMP PHOSPHODIESTERASE PA4108"/>
    <property type="match status" value="1"/>
</dbReference>
<dbReference type="PROSITE" id="PS51832">
    <property type="entry name" value="HD_GYP"/>
    <property type="match status" value="1"/>
</dbReference>
<dbReference type="Pfam" id="PF13185">
    <property type="entry name" value="GAF_2"/>
    <property type="match status" value="1"/>
</dbReference>
<dbReference type="InterPro" id="IPR037522">
    <property type="entry name" value="HD_GYP_dom"/>
</dbReference>
<dbReference type="EMBL" id="AP023423">
    <property type="protein sequence ID" value="BCK87869.1"/>
    <property type="molecule type" value="Genomic_DNA"/>
</dbReference>
<name>A0AAN1XB15_9PROT</name>
<dbReference type="CDD" id="cd00077">
    <property type="entry name" value="HDc"/>
    <property type="match status" value="1"/>
</dbReference>
<dbReference type="SMART" id="SM00091">
    <property type="entry name" value="PAS"/>
    <property type="match status" value="1"/>
</dbReference>
<evidence type="ECO:0000313" key="5">
    <source>
        <dbReference type="Proteomes" id="UP001320326"/>
    </source>
</evidence>
<dbReference type="SUPFAM" id="SSF55781">
    <property type="entry name" value="GAF domain-like"/>
    <property type="match status" value="1"/>
</dbReference>
<reference evidence="4 5" key="1">
    <citation type="journal article" date="2022" name="Int. J. Syst. Evol. Microbiol.">
        <title>&lt;i&gt;Sideroxyarcus emersonii&lt;/i&gt; gen. nov. sp. nov., a neutrophilic, microaerobic iron- and thiosulfate-oxidizing bacterium isolated from iron-rich wetland sediment.</title>
        <authorList>
            <person name="Kato S."/>
            <person name="Itoh T."/>
            <person name="Iino T."/>
            <person name="Ohkuma M."/>
        </authorList>
    </citation>
    <scope>NUCLEOTIDE SEQUENCE [LARGE SCALE GENOMIC DNA]</scope>
    <source>
        <strain evidence="4 5">MIZ01</strain>
    </source>
</reference>
<dbReference type="KEGG" id="seme:MIZ01_1666"/>
<dbReference type="SUPFAM" id="SSF55785">
    <property type="entry name" value="PYP-like sensor domain (PAS domain)"/>
    <property type="match status" value="1"/>
</dbReference>
<dbReference type="PROSITE" id="PS50112">
    <property type="entry name" value="PAS"/>
    <property type="match status" value="1"/>
</dbReference>
<dbReference type="PANTHER" id="PTHR43155">
    <property type="entry name" value="CYCLIC DI-GMP PHOSPHODIESTERASE PA4108-RELATED"/>
    <property type="match status" value="1"/>
</dbReference>
<keyword evidence="5" id="KW-1185">Reference proteome</keyword>
<dbReference type="InterPro" id="IPR035965">
    <property type="entry name" value="PAS-like_dom_sf"/>
</dbReference>
<dbReference type="Pfam" id="PF13487">
    <property type="entry name" value="HD_5"/>
    <property type="match status" value="1"/>
</dbReference>